<feature type="binding site" evidence="1">
    <location>
        <begin position="12"/>
        <end position="19"/>
    </location>
    <ligand>
        <name>ATP</name>
        <dbReference type="ChEBI" id="CHEBI:30616"/>
    </ligand>
</feature>
<comment type="similarity">
    <text evidence="1">Belongs to the anhydro-N-acetylmuramic acid kinase family.</text>
</comment>
<evidence type="ECO:0000313" key="2">
    <source>
        <dbReference type="EMBL" id="QTN00423.1"/>
    </source>
</evidence>
<dbReference type="Proteomes" id="UP000665043">
    <property type="component" value="Chromosome"/>
</dbReference>
<organism evidence="2 3">
    <name type="scientific">Sediminibacillus dalangtanensis</name>
    <dbReference type="NCBI Taxonomy" id="2729421"/>
    <lineage>
        <taxon>Bacteria</taxon>
        <taxon>Bacillati</taxon>
        <taxon>Bacillota</taxon>
        <taxon>Bacilli</taxon>
        <taxon>Bacillales</taxon>
        <taxon>Bacillaceae</taxon>
        <taxon>Sediminibacillus</taxon>
    </lineage>
</organism>
<dbReference type="PANTHER" id="PTHR30605">
    <property type="entry name" value="ANHYDRO-N-ACETYLMURAMIC ACID KINASE"/>
    <property type="match status" value="1"/>
</dbReference>
<protein>
    <recommendedName>
        <fullName evidence="1">Anhydro-N-acetylmuramic acid kinase</fullName>
        <ecNumber evidence="1">2.7.1.170</ecNumber>
    </recommendedName>
    <alternativeName>
        <fullName evidence="1">AnhMurNAc kinase</fullName>
    </alternativeName>
</protein>
<proteinExistence type="inferred from homology"/>
<dbReference type="CDD" id="cd24050">
    <property type="entry name" value="ASKHA_NBD_ANMK"/>
    <property type="match status" value="1"/>
</dbReference>
<keyword evidence="1" id="KW-0547">Nucleotide-binding</keyword>
<comment type="pathway">
    <text evidence="1">Cell wall biogenesis; peptidoglycan recycling.</text>
</comment>
<dbReference type="NCBIfam" id="NF007148">
    <property type="entry name" value="PRK09585.3-2"/>
    <property type="match status" value="1"/>
</dbReference>
<comment type="function">
    <text evidence="1">Catalyzes the specific phosphorylation of 1,6-anhydro-N-acetylmuramic acid (anhMurNAc) with the simultaneous cleavage of the 1,6-anhydro ring, generating MurNAc-6-P. Is required for the utilization of anhMurNAc either imported from the medium or derived from its own cell wall murein, and thus plays a role in cell wall recycling.</text>
</comment>
<keyword evidence="1" id="KW-0119">Carbohydrate metabolism</keyword>
<name>A0ABX7W0H3_9BACI</name>
<keyword evidence="1 2" id="KW-0808">Transferase</keyword>
<evidence type="ECO:0000313" key="3">
    <source>
        <dbReference type="Proteomes" id="UP000665043"/>
    </source>
</evidence>
<keyword evidence="1" id="KW-0067">ATP-binding</keyword>
<comment type="pathway">
    <text evidence="1">Amino-sugar metabolism; 1,6-anhydro-N-acetylmuramate degradation.</text>
</comment>
<dbReference type="GO" id="GO:0016301">
    <property type="term" value="F:kinase activity"/>
    <property type="evidence" value="ECO:0007669"/>
    <property type="project" value="UniProtKB-KW"/>
</dbReference>
<accession>A0ABX7W0H3</accession>
<dbReference type="HAMAP" id="MF_01270">
    <property type="entry name" value="AnhMurNAc_kinase"/>
    <property type="match status" value="1"/>
</dbReference>
<evidence type="ECO:0000256" key="1">
    <source>
        <dbReference type="HAMAP-Rule" id="MF_01270"/>
    </source>
</evidence>
<dbReference type="NCBIfam" id="NF007142">
    <property type="entry name" value="PRK09585.2-1"/>
    <property type="match status" value="1"/>
</dbReference>
<dbReference type="RefSeq" id="WP_209365559.1">
    <property type="nucleotide sequence ID" value="NZ_CP046956.1"/>
</dbReference>
<dbReference type="EC" id="2.7.1.170" evidence="1"/>
<dbReference type="SUPFAM" id="SSF53067">
    <property type="entry name" value="Actin-like ATPase domain"/>
    <property type="match status" value="1"/>
</dbReference>
<dbReference type="InterPro" id="IPR043129">
    <property type="entry name" value="ATPase_NBD"/>
</dbReference>
<keyword evidence="1 2" id="KW-0418">Kinase</keyword>
<reference evidence="2 3" key="1">
    <citation type="submission" date="2019-12" db="EMBL/GenBank/DDBJ databases">
        <title>The whole genome sequencing of a strain isolated from a Mars analog, Dalangtan Playa.</title>
        <authorList>
            <person name="Huang T."/>
        </authorList>
    </citation>
    <scope>NUCLEOTIDE SEQUENCE [LARGE SCALE GENOMIC DNA]</scope>
    <source>
        <strain evidence="2 3">DP4-553-S</strain>
    </source>
</reference>
<keyword evidence="3" id="KW-1185">Reference proteome</keyword>
<dbReference type="PANTHER" id="PTHR30605:SF0">
    <property type="entry name" value="ANHYDRO-N-ACETYLMURAMIC ACID KINASE"/>
    <property type="match status" value="1"/>
</dbReference>
<sequence>MDKQLGIGLMSGTSLDGIDAVLIEIEGSSINTKVNVIESLTHEYRSDVRTAIKELCDPEIASLEKICSMNMFLGRELGMIVNELLDKAGIGKEDVLFVSSHGQTIFHKPVGGESRMDVPGTLQIGDLSMLSEMTGITAVGDFRTADMSAGGQGAPLVSFVDYILFNNPDRSRAIQNIGGIGNVTYIPRNAKKDQVMSFDTGPGNMVIDEVVYRLTEGKQAYDKDGRIAYKGEVNKKLLNKLMEHPYFTVKPPKTTGRELFGSSFVDSFMRDSADLSFEDRVATVTAWTAKTIAESYSCFIESSRNSIDDVVIGGGGSYNPFLMEQLHRYLPNQIVYKHEDFQLSSDLKEAIAFAILGYHCLIGQSNQIPSATGAHNPVIMGKISHTQQQAFQRLNDLRGNLH</sequence>
<dbReference type="Gene3D" id="3.30.420.40">
    <property type="match status" value="2"/>
</dbReference>
<dbReference type="Pfam" id="PF03702">
    <property type="entry name" value="AnmK"/>
    <property type="match status" value="1"/>
</dbReference>
<dbReference type="InterPro" id="IPR005338">
    <property type="entry name" value="Anhydro_N_Ac-Mur_kinase"/>
</dbReference>
<dbReference type="EMBL" id="CP046956">
    <property type="protein sequence ID" value="QTN00423.1"/>
    <property type="molecule type" value="Genomic_DNA"/>
</dbReference>
<gene>
    <name evidence="1" type="primary">anmK</name>
    <name evidence="2" type="ORF">ERJ70_14625</name>
</gene>
<comment type="catalytic activity">
    <reaction evidence="1">
        <text>1,6-anhydro-N-acetyl-beta-muramate + ATP + H2O = N-acetyl-D-muramate 6-phosphate + ADP + H(+)</text>
        <dbReference type="Rhea" id="RHEA:24952"/>
        <dbReference type="ChEBI" id="CHEBI:15377"/>
        <dbReference type="ChEBI" id="CHEBI:15378"/>
        <dbReference type="ChEBI" id="CHEBI:30616"/>
        <dbReference type="ChEBI" id="CHEBI:58690"/>
        <dbReference type="ChEBI" id="CHEBI:58722"/>
        <dbReference type="ChEBI" id="CHEBI:456216"/>
        <dbReference type="EC" id="2.7.1.170"/>
    </reaction>
</comment>